<dbReference type="Pfam" id="PF24053">
    <property type="entry name" value="DUF7356"/>
    <property type="match status" value="1"/>
</dbReference>
<proteinExistence type="predicted"/>
<dbReference type="EMBL" id="QGNW01001405">
    <property type="protein sequence ID" value="RVW42466.1"/>
    <property type="molecule type" value="Genomic_DNA"/>
</dbReference>
<feature type="region of interest" description="Disordered" evidence="1">
    <location>
        <begin position="138"/>
        <end position="179"/>
    </location>
</feature>
<sequence>MFIITVFHSGSFFSEKLNDLFLVAPMELFLLVNNDGEGTLEVDVTISPVDSTLKDIQIPKIQIPKHQMKKVCFLSFTLVMLYVLPQSGHPFSAHRRDMGLLQVGKKERQVDGVPYQELEMGQPDSLSTIHVETAEGWDRGWDDDWDEENAVKSPGGNNVANGSANGHTSKSSGKGWMGR</sequence>
<dbReference type="Proteomes" id="UP000288805">
    <property type="component" value="Unassembled WGS sequence"/>
</dbReference>
<dbReference type="PANTHER" id="PTHR34200:SF2">
    <property type="entry name" value="TRANSMEMBRANE PROTEIN"/>
    <property type="match status" value="1"/>
</dbReference>
<evidence type="ECO:0000313" key="4">
    <source>
        <dbReference type="Proteomes" id="UP000288805"/>
    </source>
</evidence>
<feature type="compositionally biased region" description="Low complexity" evidence="1">
    <location>
        <begin position="155"/>
        <end position="166"/>
    </location>
</feature>
<comment type="caution">
    <text evidence="3">The sequence shown here is derived from an EMBL/GenBank/DDBJ whole genome shotgun (WGS) entry which is preliminary data.</text>
</comment>
<organism evidence="3 4">
    <name type="scientific">Vitis vinifera</name>
    <name type="common">Grape</name>
    <dbReference type="NCBI Taxonomy" id="29760"/>
    <lineage>
        <taxon>Eukaryota</taxon>
        <taxon>Viridiplantae</taxon>
        <taxon>Streptophyta</taxon>
        <taxon>Embryophyta</taxon>
        <taxon>Tracheophyta</taxon>
        <taxon>Spermatophyta</taxon>
        <taxon>Magnoliopsida</taxon>
        <taxon>eudicotyledons</taxon>
        <taxon>Gunneridae</taxon>
        <taxon>Pentapetalae</taxon>
        <taxon>rosids</taxon>
        <taxon>Vitales</taxon>
        <taxon>Vitaceae</taxon>
        <taxon>Viteae</taxon>
        <taxon>Vitis</taxon>
    </lineage>
</organism>
<reference evidence="3 4" key="1">
    <citation type="journal article" date="2018" name="PLoS Genet.">
        <title>Population sequencing reveals clonal diversity and ancestral inbreeding in the grapevine cultivar Chardonnay.</title>
        <authorList>
            <person name="Roach M.J."/>
            <person name="Johnson D.L."/>
            <person name="Bohlmann J."/>
            <person name="van Vuuren H.J."/>
            <person name="Jones S.J."/>
            <person name="Pretorius I.S."/>
            <person name="Schmidt S.A."/>
            <person name="Borneman A.R."/>
        </authorList>
    </citation>
    <scope>NUCLEOTIDE SEQUENCE [LARGE SCALE GENOMIC DNA]</scope>
    <source>
        <strain evidence="4">cv. Chardonnay</strain>
        <tissue evidence="3">Leaf</tissue>
    </source>
</reference>
<dbReference type="PANTHER" id="PTHR34200">
    <property type="entry name" value="DENTIN SIALOPHOSPHOPROTEIN-LIKE ISOFORM X1"/>
    <property type="match status" value="1"/>
</dbReference>
<dbReference type="InterPro" id="IPR055780">
    <property type="entry name" value="DUF7356"/>
</dbReference>
<evidence type="ECO:0000256" key="1">
    <source>
        <dbReference type="SAM" id="MobiDB-lite"/>
    </source>
</evidence>
<dbReference type="AlphaFoldDB" id="A0A438E421"/>
<evidence type="ECO:0000313" key="3">
    <source>
        <dbReference type="EMBL" id="RVW42466.1"/>
    </source>
</evidence>
<accession>A0A438E421</accession>
<gene>
    <name evidence="3" type="ORF">CK203_070812</name>
</gene>
<protein>
    <recommendedName>
        <fullName evidence="2">DUF7356 domain-containing protein</fullName>
    </recommendedName>
</protein>
<evidence type="ECO:0000259" key="2">
    <source>
        <dbReference type="Pfam" id="PF24053"/>
    </source>
</evidence>
<feature type="domain" description="DUF7356" evidence="2">
    <location>
        <begin position="25"/>
        <end position="71"/>
    </location>
</feature>
<name>A0A438E421_VITVI</name>